<proteinExistence type="inferred from homology"/>
<evidence type="ECO:0000256" key="4">
    <source>
        <dbReference type="ARBA" id="ARBA00022485"/>
    </source>
</evidence>
<keyword evidence="4" id="KW-0479">Metal-binding</keyword>
<evidence type="ECO:0000256" key="2">
    <source>
        <dbReference type="ARBA" id="ARBA00009797"/>
    </source>
</evidence>
<gene>
    <name evidence="8" type="ORF">DL762_000406</name>
</gene>
<dbReference type="PANTHER" id="PTHR14464:SF4">
    <property type="entry name" value="EXONUCLEASE V"/>
    <property type="match status" value="1"/>
</dbReference>
<dbReference type="InterPro" id="IPR019190">
    <property type="entry name" value="EXOV"/>
</dbReference>
<keyword evidence="6" id="KW-0378">Hydrolase</keyword>
<protein>
    <recommendedName>
        <fullName evidence="10">Exonuclease V</fullName>
    </recommendedName>
</protein>
<feature type="region of interest" description="Disordered" evidence="7">
    <location>
        <begin position="171"/>
        <end position="193"/>
    </location>
</feature>
<comment type="caution">
    <text evidence="8">The sequence shown here is derived from an EMBL/GenBank/DDBJ whole genome shotgun (WGS) entry which is preliminary data.</text>
</comment>
<comment type="cofactor">
    <cofactor evidence="1">
        <name>[4Fe-4S] cluster</name>
        <dbReference type="ChEBI" id="CHEBI:49883"/>
    </cofactor>
</comment>
<keyword evidence="9" id="KW-1185">Reference proteome</keyword>
<sequence>MANIAPGSTPGLTPATVPPLGENCRQESDYGFDFSEGEEDIVNQLLEDLRNGNPAVATHSSYTTTPIPTPLLESLLASVEDPPFRPDLGASLTADLSEPSLPAQQKPQHHVAIQYAHPLEGVLSGAAKKPVPIHGNRTRDSNAFMSNQGASFNGISYPDLSHALMSLEPPQAAPITDSTLPDGAQHDTDTRSPLERFRSFPKKPLTVTDLSSGAWCELQYWYTLTRLPGGRKMRTAAMKGGTRVHQTLENQVHTTIQVNVTAKEEAFALRIWNFIQGLRTLRDTGMTRELEVWGMVHGEVANGVIDEVSYTCPNTAFEEELRDEWSQGEATQNSKPRSSIVDYFQPHRKRVYLTDIKTRGSTRLPFGAALRPARVQLFLYHRLLSDMASGKVDYPAIIARYGLSPQARFSDAFMEQIGDLHDEVFFDADSEPEGLPSTPRSPRYGPVTGYPGPSPDTFAHLAPPPDLLRYRSLEQLMPLVQSELEETFPQGADSIGELLAVQYRHREDGRIIGNNSFPNDPEALDGYLRRNLNWWRGGREAEGVPIEETYKCQSCEFAEICQWRKDREEEIILGRQRDR</sequence>
<feature type="compositionally biased region" description="Basic and acidic residues" evidence="7">
    <location>
        <begin position="184"/>
        <end position="193"/>
    </location>
</feature>
<dbReference type="EMBL" id="QJNS01000007">
    <property type="protein sequence ID" value="RYO94774.1"/>
    <property type="molecule type" value="Genomic_DNA"/>
</dbReference>
<keyword evidence="6" id="KW-0269">Exonuclease</keyword>
<evidence type="ECO:0000256" key="6">
    <source>
        <dbReference type="ARBA" id="ARBA00022839"/>
    </source>
</evidence>
<evidence type="ECO:0000256" key="1">
    <source>
        <dbReference type="ARBA" id="ARBA00001966"/>
    </source>
</evidence>
<accession>A0ABY0HNE3</accession>
<evidence type="ECO:0000256" key="3">
    <source>
        <dbReference type="ARBA" id="ARBA00011245"/>
    </source>
</evidence>
<dbReference type="Proteomes" id="UP000294003">
    <property type="component" value="Unassembled WGS sequence"/>
</dbReference>
<feature type="region of interest" description="Disordered" evidence="7">
    <location>
        <begin position="1"/>
        <end position="31"/>
    </location>
</feature>
<organism evidence="8 9">
    <name type="scientific">Monosporascus cannonballus</name>
    <dbReference type="NCBI Taxonomy" id="155416"/>
    <lineage>
        <taxon>Eukaryota</taxon>
        <taxon>Fungi</taxon>
        <taxon>Dikarya</taxon>
        <taxon>Ascomycota</taxon>
        <taxon>Pezizomycotina</taxon>
        <taxon>Sordariomycetes</taxon>
        <taxon>Xylariomycetidae</taxon>
        <taxon>Xylariales</taxon>
        <taxon>Xylariales incertae sedis</taxon>
        <taxon>Monosporascus</taxon>
    </lineage>
</organism>
<comment type="subunit">
    <text evidence="3">Monomer.</text>
</comment>
<dbReference type="Pfam" id="PF09810">
    <property type="entry name" value="Exo5"/>
    <property type="match status" value="1"/>
</dbReference>
<keyword evidence="4" id="KW-0411">Iron-sulfur</keyword>
<evidence type="ECO:0000313" key="8">
    <source>
        <dbReference type="EMBL" id="RYO94774.1"/>
    </source>
</evidence>
<keyword evidence="4" id="KW-0408">Iron</keyword>
<keyword evidence="5" id="KW-0540">Nuclease</keyword>
<comment type="similarity">
    <text evidence="2">Belongs to the EXO5 family.</text>
</comment>
<dbReference type="PANTHER" id="PTHR14464">
    <property type="entry name" value="EXONUCLEASE V"/>
    <property type="match status" value="1"/>
</dbReference>
<evidence type="ECO:0000256" key="7">
    <source>
        <dbReference type="SAM" id="MobiDB-lite"/>
    </source>
</evidence>
<evidence type="ECO:0000313" key="9">
    <source>
        <dbReference type="Proteomes" id="UP000294003"/>
    </source>
</evidence>
<keyword evidence="4" id="KW-0004">4Fe-4S</keyword>
<evidence type="ECO:0008006" key="10">
    <source>
        <dbReference type="Google" id="ProtNLM"/>
    </source>
</evidence>
<reference evidence="8 9" key="1">
    <citation type="submission" date="2018-06" db="EMBL/GenBank/DDBJ databases">
        <title>Complete Genomes of Monosporascus.</title>
        <authorList>
            <person name="Robinson A.J."/>
            <person name="Natvig D.O."/>
        </authorList>
    </citation>
    <scope>NUCLEOTIDE SEQUENCE [LARGE SCALE GENOMIC DNA]</scope>
    <source>
        <strain evidence="8 9">CBS 609.92</strain>
    </source>
</reference>
<name>A0ABY0HNE3_9PEZI</name>
<evidence type="ECO:0000256" key="5">
    <source>
        <dbReference type="ARBA" id="ARBA00022722"/>
    </source>
</evidence>